<proteinExistence type="predicted"/>
<keyword evidence="2 6" id="KW-0812">Transmembrane</keyword>
<evidence type="ECO:0000256" key="3">
    <source>
        <dbReference type="ARBA" id="ARBA00022989"/>
    </source>
</evidence>
<evidence type="ECO:0000256" key="5">
    <source>
        <dbReference type="SAM" id="Coils"/>
    </source>
</evidence>
<keyword evidence="8" id="KW-0436">Ligase</keyword>
<accession>A0A7C4VTR3</accession>
<dbReference type="Pfam" id="PF04932">
    <property type="entry name" value="Wzy_C"/>
    <property type="match status" value="1"/>
</dbReference>
<feature type="transmembrane region" description="Helical" evidence="6">
    <location>
        <begin position="414"/>
        <end position="433"/>
    </location>
</feature>
<feature type="transmembrane region" description="Helical" evidence="6">
    <location>
        <begin position="268"/>
        <end position="291"/>
    </location>
</feature>
<dbReference type="InterPro" id="IPR051533">
    <property type="entry name" value="WaaL-like"/>
</dbReference>
<feature type="transmembrane region" description="Helical" evidence="6">
    <location>
        <begin position="164"/>
        <end position="188"/>
    </location>
</feature>
<comment type="caution">
    <text evidence="8">The sequence shown here is derived from an EMBL/GenBank/DDBJ whole genome shotgun (WGS) entry which is preliminary data.</text>
</comment>
<name>A0A7C4VTR3_9BACT</name>
<dbReference type="PANTHER" id="PTHR37422:SF23">
    <property type="entry name" value="TEICHURONIC ACID BIOSYNTHESIS PROTEIN TUAE"/>
    <property type="match status" value="1"/>
</dbReference>
<feature type="transmembrane region" description="Helical" evidence="6">
    <location>
        <begin position="383"/>
        <end position="402"/>
    </location>
</feature>
<evidence type="ECO:0000313" key="8">
    <source>
        <dbReference type="EMBL" id="HGU39906.1"/>
    </source>
</evidence>
<feature type="transmembrane region" description="Helical" evidence="6">
    <location>
        <begin position="471"/>
        <end position="493"/>
    </location>
</feature>
<keyword evidence="5" id="KW-0175">Coiled coil</keyword>
<dbReference type="PANTHER" id="PTHR37422">
    <property type="entry name" value="TEICHURONIC ACID BIOSYNTHESIS PROTEIN TUAE"/>
    <property type="match status" value="1"/>
</dbReference>
<dbReference type="EMBL" id="DSZY01000007">
    <property type="protein sequence ID" value="HGU39906.1"/>
    <property type="molecule type" value="Genomic_DNA"/>
</dbReference>
<dbReference type="GO" id="GO:0016874">
    <property type="term" value="F:ligase activity"/>
    <property type="evidence" value="ECO:0007669"/>
    <property type="project" value="UniProtKB-KW"/>
</dbReference>
<organism evidence="8">
    <name type="scientific">Fervidobacterium thailandense</name>
    <dbReference type="NCBI Taxonomy" id="1008305"/>
    <lineage>
        <taxon>Bacteria</taxon>
        <taxon>Thermotogati</taxon>
        <taxon>Thermotogota</taxon>
        <taxon>Thermotogae</taxon>
        <taxon>Thermotogales</taxon>
        <taxon>Fervidobacteriaceae</taxon>
        <taxon>Fervidobacterium</taxon>
    </lineage>
</organism>
<evidence type="ECO:0000256" key="6">
    <source>
        <dbReference type="SAM" id="Phobius"/>
    </source>
</evidence>
<protein>
    <submittedName>
        <fullName evidence="8">O-antigen ligase family protein</fullName>
    </submittedName>
</protein>
<gene>
    <name evidence="8" type="ORF">ENT77_01720</name>
</gene>
<sequence length="1037" mass="120762">MLEELIWYVTIPLVALFAHRRYTYEFSTPKYAILLVGVMLISILLMIRFLRNGKLRFVFTPVHLAWLGFAIAGLLSTFNVLKDNPSFFRMSIDIALYTFVNVLLSFYFSTVANDKKVITRMLYVFMLTGLVVAVNAILNFYTGYDLFLGQIGEPFKRASIKANIGNVIFVSNYLNMLLPIALYFVFTLDLEFFGALGYRGIALFKIFSLVSAVLYFTVIVFSQTRSEYLILITEAFLLVFFYLSIRTKKESHAEYLKRRNAQLLEKLVILRRTLIITFVVLVTIIAVLYNIPSPLNKSGQFSMVDRFNAMASASAKDERFLSWFSTLYIWKDHKLMGQGIGTYQLYGLYGIAKMIEDKPEYMYGWNNFKRAHNDYFQVLSETGIIGFGSILTMLVLLALYVFKNIRLIEEKDDSLFFLLLVLSGIVFTIQSFFSFPAHLLPNALLANFVISTGLGRYFNRLNLRESTVERKPLAIAIGIILFAMLCISSYLRWSFFISEVYFKRGSEAYEYLTTYRELEVKLRSYLKELTTYQKELKDLSGEFEILKPEKWHEEMKKRAGFLYKYEDYETKRLSEVEKYREKINQQYETILSQISSTLNKISESYRLAKTYFLKSIRVNPSYGRSLFYLAALATDEVRISELLKAMDSNAIEILEQRFDELQKVVHPKYKHNELSFLGFRLKEAGNMLFDDSVKSALVRAQSILDSISLYETSLLTFTERNAFKGVATRYRLLYNYVKDLSEKLGDNQNLQSDFSRVLDKFVQELCKWTKDTVWLIPGGWNRFPDWKNLNIEEAWNNGKDIYRFLANQIVSTFDTKDHRISQLLLDLAGIEARACYYMEQKGVWGVPDGVLPYIYALERKGEILPSHKVGSNENILSWYEKLYKISKEKLSATLLEDRFSTLLNNVIRNLEIALEKLEIPERQRSSIREELKKSLKEAFKEFVSYDFHTVVSEYLNILLQTDREDWPYVTVKSVWKNISAVNIENVISTLEKYAKTEDDELIINQLVKNISNDNSMLIIERYSLFKVLYEVLNEPAK</sequence>
<keyword evidence="3 6" id="KW-1133">Transmembrane helix</keyword>
<feature type="transmembrane region" description="Helical" evidence="6">
    <location>
        <begin position="121"/>
        <end position="144"/>
    </location>
</feature>
<feature type="transmembrane region" description="Helical" evidence="6">
    <location>
        <begin position="62"/>
        <end position="81"/>
    </location>
</feature>
<feature type="transmembrane region" description="Helical" evidence="6">
    <location>
        <begin position="31"/>
        <end position="50"/>
    </location>
</feature>
<evidence type="ECO:0000256" key="2">
    <source>
        <dbReference type="ARBA" id="ARBA00022692"/>
    </source>
</evidence>
<feature type="transmembrane region" description="Helical" evidence="6">
    <location>
        <begin position="228"/>
        <end position="247"/>
    </location>
</feature>
<dbReference type="AlphaFoldDB" id="A0A7C4VTR3"/>
<evidence type="ECO:0000256" key="1">
    <source>
        <dbReference type="ARBA" id="ARBA00004141"/>
    </source>
</evidence>
<evidence type="ECO:0000256" key="4">
    <source>
        <dbReference type="ARBA" id="ARBA00023136"/>
    </source>
</evidence>
<evidence type="ECO:0000259" key="7">
    <source>
        <dbReference type="Pfam" id="PF04932"/>
    </source>
</evidence>
<feature type="transmembrane region" description="Helical" evidence="6">
    <location>
        <begin position="200"/>
        <end position="222"/>
    </location>
</feature>
<dbReference type="GO" id="GO:0016020">
    <property type="term" value="C:membrane"/>
    <property type="evidence" value="ECO:0007669"/>
    <property type="project" value="UniProtKB-SubCell"/>
</dbReference>
<feature type="domain" description="O-antigen ligase-related" evidence="7">
    <location>
        <begin position="211"/>
        <end position="388"/>
    </location>
</feature>
<feature type="transmembrane region" description="Helical" evidence="6">
    <location>
        <begin position="439"/>
        <end position="459"/>
    </location>
</feature>
<feature type="transmembrane region" description="Helical" evidence="6">
    <location>
        <begin position="87"/>
        <end position="109"/>
    </location>
</feature>
<dbReference type="InterPro" id="IPR007016">
    <property type="entry name" value="O-antigen_ligase-rel_domated"/>
</dbReference>
<reference evidence="8" key="1">
    <citation type="journal article" date="2020" name="mSystems">
        <title>Genome- and Community-Level Interaction Insights into Carbon Utilization and Element Cycling Functions of Hydrothermarchaeota in Hydrothermal Sediment.</title>
        <authorList>
            <person name="Zhou Z."/>
            <person name="Liu Y."/>
            <person name="Xu W."/>
            <person name="Pan J."/>
            <person name="Luo Z.H."/>
            <person name="Li M."/>
        </authorList>
    </citation>
    <scope>NUCLEOTIDE SEQUENCE [LARGE SCALE GENOMIC DNA]</scope>
    <source>
        <strain evidence="8">SpSt-609</strain>
    </source>
</reference>
<keyword evidence="4 6" id="KW-0472">Membrane</keyword>
<comment type="subcellular location">
    <subcellularLocation>
        <location evidence="1">Membrane</location>
        <topology evidence="1">Multi-pass membrane protein</topology>
    </subcellularLocation>
</comment>
<feature type="coiled-coil region" evidence="5">
    <location>
        <begin position="515"/>
        <end position="542"/>
    </location>
</feature>